<protein>
    <submittedName>
        <fullName evidence="1">Uncharacterized protein</fullName>
    </submittedName>
</protein>
<sequence length="51" mass="5550">MKLHNSMKKPFKAKALLAIAAQPLVTPSSSLRLTTGSKRSLRSMGRAKARL</sequence>
<dbReference type="EMBL" id="CP151406">
    <property type="protein sequence ID" value="WZJ22943.1"/>
    <property type="molecule type" value="Genomic_DNA"/>
</dbReference>
<evidence type="ECO:0000313" key="1">
    <source>
        <dbReference type="EMBL" id="WZJ22943.1"/>
    </source>
</evidence>
<accession>A0ABZ2XJZ7</accession>
<proteinExistence type="predicted"/>
<dbReference type="RefSeq" id="WP_157272553.1">
    <property type="nucleotide sequence ID" value="NZ_CALFBA010000030.1"/>
</dbReference>
<reference evidence="1 2" key="1">
    <citation type="submission" date="2024-04" db="EMBL/GenBank/DDBJ databases">
        <title>Dissimilatory iodate-reducing microorganisms contribute to the enrichment of iodine in groundwater.</title>
        <authorList>
            <person name="Jiang Z."/>
        </authorList>
    </citation>
    <scope>NUCLEOTIDE SEQUENCE [LARGE SCALE GENOMIC DNA]</scope>
    <source>
        <strain evidence="1 2">NCP973</strain>
    </source>
</reference>
<evidence type="ECO:0000313" key="2">
    <source>
        <dbReference type="Proteomes" id="UP001479520"/>
    </source>
</evidence>
<dbReference type="Proteomes" id="UP001479520">
    <property type="component" value="Chromosome"/>
</dbReference>
<organism evidence="1 2">
    <name type="scientific">Azonexus hydrophilus</name>
    <dbReference type="NCBI Taxonomy" id="418702"/>
    <lineage>
        <taxon>Bacteria</taxon>
        <taxon>Pseudomonadati</taxon>
        <taxon>Pseudomonadota</taxon>
        <taxon>Betaproteobacteria</taxon>
        <taxon>Rhodocyclales</taxon>
        <taxon>Azonexaceae</taxon>
        <taxon>Azonexus</taxon>
    </lineage>
</organism>
<name>A0ABZ2XJZ7_9RHOO</name>
<keyword evidence="2" id="KW-1185">Reference proteome</keyword>
<gene>
    <name evidence="1" type="ORF">AADV58_07295</name>
</gene>